<reference evidence="2 3" key="1">
    <citation type="journal article" date="2015" name="Parasitol. Res.">
        <title>Viruses in close associations with free-living amoebae.</title>
        <authorList>
            <person name="Scheid P."/>
        </authorList>
    </citation>
    <scope>NUCLEOTIDE SEQUENCE [LARGE SCALE GENOMIC DNA]</scope>
    <source>
        <strain evidence="2">KlaHel</strain>
    </source>
</reference>
<dbReference type="Proteomes" id="UP000202511">
    <property type="component" value="Segment"/>
</dbReference>
<organism evidence="2 3">
    <name type="scientific">Pandoravirus inopinatum</name>
    <dbReference type="NCBI Taxonomy" id="1605721"/>
    <lineage>
        <taxon>Viruses</taxon>
        <taxon>Pandoravirus</taxon>
    </lineage>
</organism>
<feature type="region of interest" description="Disordered" evidence="1">
    <location>
        <begin position="287"/>
        <end position="309"/>
    </location>
</feature>
<dbReference type="KEGG" id="vg:23461794"/>
<proteinExistence type="predicted"/>
<evidence type="ECO:0000313" key="3">
    <source>
        <dbReference type="Proteomes" id="UP000202511"/>
    </source>
</evidence>
<dbReference type="RefSeq" id="YP_009119112.1">
    <property type="nucleotide sequence ID" value="NC_026440.1"/>
</dbReference>
<protein>
    <submittedName>
        <fullName evidence="2">Uncharacterized protein</fullName>
    </submittedName>
</protein>
<feature type="compositionally biased region" description="Basic residues" evidence="1">
    <location>
        <begin position="289"/>
        <end position="309"/>
    </location>
</feature>
<accession>A0A0B5JBD8</accession>
<sequence>MGHHGGTADPTRRGCATHARRALAEIHYANGADEERDDRTADCHRFHTICEIDLDRRHVWTSHRWDFDGADFVCADRVDGDDFVVPAPVAHLLDPCLFAQLARDNAARSPSAYGYDGVLARIGSIRGWMPLRRRTHAPACPSTSAEQDVLMICCDATNPMWGALAVVRFHGPRLILGWHCGDCSLGALIARWREHPLRLQDARFAMDWVEWAIDMYVADMRRIRQKEAQMTIDDHGGTLERMLAEDHASSGKPWVQLLDAEEHSLFFDDHGTVDDSLDHGGGLYETARQRQRQRQRRRHHKGRRGVRAH</sequence>
<evidence type="ECO:0000256" key="1">
    <source>
        <dbReference type="SAM" id="MobiDB-lite"/>
    </source>
</evidence>
<name>A0A0B5JBD8_9VIRU</name>
<evidence type="ECO:0000313" key="2">
    <source>
        <dbReference type="EMBL" id="AJF96877.1"/>
    </source>
</evidence>
<dbReference type="GeneID" id="23461794"/>
<dbReference type="EMBL" id="KP136319">
    <property type="protein sequence ID" value="AJF96877.1"/>
    <property type="molecule type" value="Genomic_DNA"/>
</dbReference>